<evidence type="ECO:0000256" key="2">
    <source>
        <dbReference type="ARBA" id="ARBA00004651"/>
    </source>
</evidence>
<keyword evidence="11 13" id="KW-0472">Membrane</keyword>
<comment type="function">
    <text evidence="1">Efflux system for nickel and cobalt.</text>
</comment>
<keyword evidence="5" id="KW-1003">Cell membrane</keyword>
<feature type="signal peptide" evidence="14">
    <location>
        <begin position="1"/>
        <end position="30"/>
    </location>
</feature>
<evidence type="ECO:0000313" key="15">
    <source>
        <dbReference type="EMBL" id="QGM44595.1"/>
    </source>
</evidence>
<feature type="transmembrane region" description="Helical" evidence="13">
    <location>
        <begin position="79"/>
        <end position="99"/>
    </location>
</feature>
<feature type="transmembrane region" description="Helical" evidence="13">
    <location>
        <begin position="154"/>
        <end position="176"/>
    </location>
</feature>
<evidence type="ECO:0000256" key="5">
    <source>
        <dbReference type="ARBA" id="ARBA00022475"/>
    </source>
</evidence>
<gene>
    <name evidence="15" type="ORF">H2LOC_002205</name>
</gene>
<keyword evidence="7 13" id="KW-0812">Transmembrane</keyword>
<dbReference type="PANTHER" id="PTHR40659">
    <property type="entry name" value="NICKEL/COBALT EFFLUX SYSTEM RCNA"/>
    <property type="match status" value="1"/>
</dbReference>
<evidence type="ECO:0000256" key="10">
    <source>
        <dbReference type="ARBA" id="ARBA00023112"/>
    </source>
</evidence>
<dbReference type="GO" id="GO:0032025">
    <property type="term" value="P:response to cobalt ion"/>
    <property type="evidence" value="ECO:0007669"/>
    <property type="project" value="TreeGrafter"/>
</dbReference>
<feature type="transmembrane region" description="Helical" evidence="13">
    <location>
        <begin position="120"/>
        <end position="148"/>
    </location>
</feature>
<evidence type="ECO:0000256" key="6">
    <source>
        <dbReference type="ARBA" id="ARBA00022596"/>
    </source>
</evidence>
<feature type="transmembrane region" description="Helical" evidence="13">
    <location>
        <begin position="234"/>
        <end position="256"/>
    </location>
</feature>
<reference evidence="15 16" key="1">
    <citation type="submission" date="2019-11" db="EMBL/GenBank/DDBJ databases">
        <title>The genome sequence of Methylocystis heyeri.</title>
        <authorList>
            <person name="Oshkin I.Y."/>
            <person name="Miroshnikov K."/>
            <person name="Dedysh S.N."/>
        </authorList>
    </citation>
    <scope>NUCLEOTIDE SEQUENCE [LARGE SCALE GENOMIC DNA]</scope>
    <source>
        <strain evidence="15 16">H2</strain>
    </source>
</reference>
<proteinExistence type="inferred from homology"/>
<accession>A0A6B8KC33</accession>
<evidence type="ECO:0000256" key="1">
    <source>
        <dbReference type="ARBA" id="ARBA00002510"/>
    </source>
</evidence>
<dbReference type="EMBL" id="CP046052">
    <property type="protein sequence ID" value="QGM44595.1"/>
    <property type="molecule type" value="Genomic_DNA"/>
</dbReference>
<protein>
    <recommendedName>
        <fullName evidence="13">Nickel/cobalt efflux system</fullName>
    </recommendedName>
</protein>
<evidence type="ECO:0000256" key="12">
    <source>
        <dbReference type="ARBA" id="ARBA00023285"/>
    </source>
</evidence>
<dbReference type="Proteomes" id="UP000309061">
    <property type="component" value="Chromosome"/>
</dbReference>
<feature type="transmembrane region" description="Helical" evidence="13">
    <location>
        <begin position="262"/>
        <end position="289"/>
    </location>
</feature>
<evidence type="ECO:0000313" key="16">
    <source>
        <dbReference type="Proteomes" id="UP000309061"/>
    </source>
</evidence>
<dbReference type="GO" id="GO:0006824">
    <property type="term" value="P:cobalt ion transport"/>
    <property type="evidence" value="ECO:0007669"/>
    <property type="project" value="UniProtKB-KW"/>
</dbReference>
<dbReference type="InterPro" id="IPR051224">
    <property type="entry name" value="NiCoT_RcnA"/>
</dbReference>
<dbReference type="GO" id="GO:0046583">
    <property type="term" value="F:monoatomic cation efflux transmembrane transporter activity"/>
    <property type="evidence" value="ECO:0007669"/>
    <property type="project" value="TreeGrafter"/>
</dbReference>
<dbReference type="InterPro" id="IPR006311">
    <property type="entry name" value="TAT_signal"/>
</dbReference>
<evidence type="ECO:0000256" key="8">
    <source>
        <dbReference type="ARBA" id="ARBA00022989"/>
    </source>
</evidence>
<dbReference type="InterPro" id="IPR011541">
    <property type="entry name" value="Ni/Co_transpt_high_affinity"/>
</dbReference>
<evidence type="ECO:0000256" key="7">
    <source>
        <dbReference type="ARBA" id="ARBA00022692"/>
    </source>
</evidence>
<keyword evidence="12" id="KW-0170">Cobalt</keyword>
<evidence type="ECO:0000256" key="14">
    <source>
        <dbReference type="SAM" id="SignalP"/>
    </source>
</evidence>
<dbReference type="GO" id="GO:0005886">
    <property type="term" value="C:plasma membrane"/>
    <property type="evidence" value="ECO:0007669"/>
    <property type="project" value="UniProtKB-SubCell"/>
</dbReference>
<keyword evidence="10" id="KW-0921">Nickel transport</keyword>
<organism evidence="15 16">
    <name type="scientific">Methylocystis heyeri</name>
    <dbReference type="NCBI Taxonomy" id="391905"/>
    <lineage>
        <taxon>Bacteria</taxon>
        <taxon>Pseudomonadati</taxon>
        <taxon>Pseudomonadota</taxon>
        <taxon>Alphaproteobacteria</taxon>
        <taxon>Hyphomicrobiales</taxon>
        <taxon>Methylocystaceae</taxon>
        <taxon>Methylocystis</taxon>
    </lineage>
</organism>
<keyword evidence="8 13" id="KW-1133">Transmembrane helix</keyword>
<keyword evidence="9" id="KW-0406">Ion transport</keyword>
<dbReference type="RefSeq" id="WP_136494894.1">
    <property type="nucleotide sequence ID" value="NZ_CP046052.1"/>
</dbReference>
<sequence>MSRRSRRFVIALALAAAAAAIALASPEAFAQSGRNPFAIAGGESAGAASGFAGLVLSWQNKFHQELQAAAKALKTSPEAFWTLAGASLFYGVFHAAGPGHGKAVLASYMIASRAALGRGMALAALAALLQGAVAIALVGAAAIVFGATATQMKWAAANIELASYAAIAVLGASLVWKKGAAFLAAAHTPPLPRASTVFCCEAVGDPAHIHSDACGHFHIPDAAALESGFSWGDALGTIVAAGLRPCSGAILILVFTLAQGRFLTGVAAVLLMSAGTAATTGALAAAAVYARETARRFSSPESRRAKLAGAGAQLLAAVAVLILGLALLVGSAPGGGA</sequence>
<evidence type="ECO:0000256" key="11">
    <source>
        <dbReference type="ARBA" id="ARBA00023136"/>
    </source>
</evidence>
<keyword evidence="3" id="KW-0171">Cobalt transport</keyword>
<keyword evidence="16" id="KW-1185">Reference proteome</keyword>
<evidence type="ECO:0000256" key="4">
    <source>
        <dbReference type="ARBA" id="ARBA00022448"/>
    </source>
</evidence>
<feature type="transmembrane region" description="Helical" evidence="13">
    <location>
        <begin position="310"/>
        <end position="332"/>
    </location>
</feature>
<dbReference type="AlphaFoldDB" id="A0A6B8KC33"/>
<evidence type="ECO:0000256" key="9">
    <source>
        <dbReference type="ARBA" id="ARBA00023065"/>
    </source>
</evidence>
<dbReference type="KEGG" id="mhey:H2LOC_002205"/>
<keyword evidence="14" id="KW-0732">Signal</keyword>
<keyword evidence="6" id="KW-0533">Nickel</keyword>
<dbReference type="GO" id="GO:0015099">
    <property type="term" value="F:nickel cation transmembrane transporter activity"/>
    <property type="evidence" value="ECO:0007669"/>
    <property type="project" value="UniProtKB-UniRule"/>
</dbReference>
<dbReference type="PANTHER" id="PTHR40659:SF1">
    <property type="entry name" value="NICKEL_COBALT EFFLUX SYSTEM RCNA"/>
    <property type="match status" value="1"/>
</dbReference>
<dbReference type="GO" id="GO:0010045">
    <property type="term" value="P:response to nickel cation"/>
    <property type="evidence" value="ECO:0007669"/>
    <property type="project" value="TreeGrafter"/>
</dbReference>
<evidence type="ECO:0000256" key="13">
    <source>
        <dbReference type="RuleBase" id="RU362101"/>
    </source>
</evidence>
<dbReference type="Pfam" id="PF03824">
    <property type="entry name" value="NicO"/>
    <property type="match status" value="2"/>
</dbReference>
<comment type="similarity">
    <text evidence="13">Belongs to the NiCoT transporter (TC 2.A.52) family.</text>
</comment>
<dbReference type="OrthoDB" id="9812956at2"/>
<evidence type="ECO:0000256" key="3">
    <source>
        <dbReference type="ARBA" id="ARBA00022426"/>
    </source>
</evidence>
<feature type="chain" id="PRO_5025689516" description="Nickel/cobalt efflux system" evidence="14">
    <location>
        <begin position="31"/>
        <end position="337"/>
    </location>
</feature>
<keyword evidence="4 13" id="KW-0813">Transport</keyword>
<comment type="subcellular location">
    <subcellularLocation>
        <location evidence="2 13">Cell membrane</location>
        <topology evidence="2 13">Multi-pass membrane protein</topology>
    </subcellularLocation>
</comment>
<name>A0A6B8KC33_9HYPH</name>
<dbReference type="PROSITE" id="PS51318">
    <property type="entry name" value="TAT"/>
    <property type="match status" value="1"/>
</dbReference>